<evidence type="ECO:0000256" key="4">
    <source>
        <dbReference type="SAM" id="MobiDB-lite"/>
    </source>
</evidence>
<dbReference type="PANTHER" id="PTHR23254:SF16">
    <property type="entry name" value="CBP80_20-DEPENDENT TRANSLATION INITIATION FACTOR"/>
    <property type="match status" value="1"/>
</dbReference>
<gene>
    <name evidence="6" type="ORF">O3M35_010189</name>
</gene>
<evidence type="ECO:0000259" key="5">
    <source>
        <dbReference type="Pfam" id="PF02854"/>
    </source>
</evidence>
<accession>A0AAW1D1M0</accession>
<dbReference type="GO" id="GO:0006446">
    <property type="term" value="P:regulation of translational initiation"/>
    <property type="evidence" value="ECO:0007669"/>
    <property type="project" value="TreeGrafter"/>
</dbReference>
<dbReference type="InterPro" id="IPR003890">
    <property type="entry name" value="MIF4G-like_typ-3"/>
</dbReference>
<comment type="subcellular location">
    <subcellularLocation>
        <location evidence="1">Cytoplasm</location>
    </subcellularLocation>
</comment>
<dbReference type="GO" id="GO:0003723">
    <property type="term" value="F:RNA binding"/>
    <property type="evidence" value="ECO:0007669"/>
    <property type="project" value="InterPro"/>
</dbReference>
<dbReference type="EMBL" id="JAPXFL010000007">
    <property type="protein sequence ID" value="KAK9503680.1"/>
    <property type="molecule type" value="Genomic_DNA"/>
</dbReference>
<organism evidence="6 7">
    <name type="scientific">Rhynocoris fuscipes</name>
    <dbReference type="NCBI Taxonomy" id="488301"/>
    <lineage>
        <taxon>Eukaryota</taxon>
        <taxon>Metazoa</taxon>
        <taxon>Ecdysozoa</taxon>
        <taxon>Arthropoda</taxon>
        <taxon>Hexapoda</taxon>
        <taxon>Insecta</taxon>
        <taxon>Pterygota</taxon>
        <taxon>Neoptera</taxon>
        <taxon>Paraneoptera</taxon>
        <taxon>Hemiptera</taxon>
        <taxon>Heteroptera</taxon>
        <taxon>Panheteroptera</taxon>
        <taxon>Cimicomorpha</taxon>
        <taxon>Reduviidae</taxon>
        <taxon>Harpactorinae</taxon>
        <taxon>Harpactorini</taxon>
        <taxon>Rhynocoris</taxon>
    </lineage>
</organism>
<evidence type="ECO:0000256" key="2">
    <source>
        <dbReference type="ARBA" id="ARBA00022490"/>
    </source>
</evidence>
<name>A0AAW1D1M0_9HEMI</name>
<dbReference type="GO" id="GO:0008494">
    <property type="term" value="F:translation activator activity"/>
    <property type="evidence" value="ECO:0007669"/>
    <property type="project" value="TreeGrafter"/>
</dbReference>
<dbReference type="InterPro" id="IPR051367">
    <property type="entry name" value="mRNA_TranslReg/HistoneTransl"/>
</dbReference>
<dbReference type="GO" id="GO:0005829">
    <property type="term" value="C:cytosol"/>
    <property type="evidence" value="ECO:0007669"/>
    <property type="project" value="TreeGrafter"/>
</dbReference>
<evidence type="ECO:0000313" key="6">
    <source>
        <dbReference type="EMBL" id="KAK9503680.1"/>
    </source>
</evidence>
<feature type="domain" description="MIF4G" evidence="5">
    <location>
        <begin position="151"/>
        <end position="329"/>
    </location>
</feature>
<evidence type="ECO:0000256" key="1">
    <source>
        <dbReference type="ARBA" id="ARBA00004496"/>
    </source>
</evidence>
<feature type="region of interest" description="Disordered" evidence="4">
    <location>
        <begin position="87"/>
        <end position="114"/>
    </location>
</feature>
<evidence type="ECO:0000313" key="7">
    <source>
        <dbReference type="Proteomes" id="UP001461498"/>
    </source>
</evidence>
<evidence type="ECO:0000256" key="3">
    <source>
        <dbReference type="ARBA" id="ARBA00022845"/>
    </source>
</evidence>
<dbReference type="Proteomes" id="UP001461498">
    <property type="component" value="Unassembled WGS sequence"/>
</dbReference>
<keyword evidence="7" id="KW-1185">Reference proteome</keyword>
<feature type="compositionally biased region" description="Polar residues" evidence="4">
    <location>
        <begin position="87"/>
        <end position="98"/>
    </location>
</feature>
<sequence length="345" mass="38282">MRETSGKSAGDPSLSQGSGKLNVYAKEFVMSSPLQPSKSTGSILTAVEDSAKQNSKSILHNMHKTHQSHHGHHHRGVQWVDEKVTTNSSVHNSVNTPSGRDLKRSKSVGSSVPSVTSSITPLTQELALFDGHSAEKLIRKAYANIDLLTCEELIELPRIILEKALEDRAHAQSYATISMSIIEREPCGTFLESLLNICQYTCEKKKNQKSSGGEQGSKYHSFMAFLNELYSQMKPKHSQLKLSTGNNPTHTVLSLLVQVCQAVLSQKTLTVRPEIECLFFTVTTVGRDLETEDPRLLDSLMWAVRDAFLAPGTSQPNKQTLLQLIELKAAKWQLPAYTIMYYGRL</sequence>
<protein>
    <recommendedName>
        <fullName evidence="5">MIF4G domain-containing protein</fullName>
    </recommendedName>
</protein>
<dbReference type="SUPFAM" id="SSF48371">
    <property type="entry name" value="ARM repeat"/>
    <property type="match status" value="1"/>
</dbReference>
<keyword evidence="3" id="KW-0810">Translation regulation</keyword>
<dbReference type="Gene3D" id="1.25.40.180">
    <property type="match status" value="1"/>
</dbReference>
<dbReference type="Pfam" id="PF02854">
    <property type="entry name" value="MIF4G"/>
    <property type="match status" value="1"/>
</dbReference>
<comment type="caution">
    <text evidence="6">The sequence shown here is derived from an EMBL/GenBank/DDBJ whole genome shotgun (WGS) entry which is preliminary data.</text>
</comment>
<reference evidence="6 7" key="1">
    <citation type="submission" date="2022-12" db="EMBL/GenBank/DDBJ databases">
        <title>Chromosome-level genome assembly of true bugs.</title>
        <authorList>
            <person name="Ma L."/>
            <person name="Li H."/>
        </authorList>
    </citation>
    <scope>NUCLEOTIDE SEQUENCE [LARGE SCALE GENOMIC DNA]</scope>
    <source>
        <strain evidence="6">Lab_2022b</strain>
    </source>
</reference>
<dbReference type="InterPro" id="IPR016024">
    <property type="entry name" value="ARM-type_fold"/>
</dbReference>
<keyword evidence="2" id="KW-0963">Cytoplasm</keyword>
<dbReference type="AlphaFoldDB" id="A0AAW1D1M0"/>
<dbReference type="PANTHER" id="PTHR23254">
    <property type="entry name" value="EIF4G DOMAIN PROTEIN"/>
    <property type="match status" value="1"/>
</dbReference>
<proteinExistence type="predicted"/>